<proteinExistence type="predicted"/>
<dbReference type="Pfam" id="PF12730">
    <property type="entry name" value="ABC2_membrane_4"/>
    <property type="match status" value="1"/>
</dbReference>
<feature type="transmembrane region" description="Helical" evidence="1">
    <location>
        <begin position="48"/>
        <end position="74"/>
    </location>
</feature>
<dbReference type="AlphaFoldDB" id="A0A921IJZ1"/>
<feature type="transmembrane region" description="Helical" evidence="1">
    <location>
        <begin position="242"/>
        <end position="262"/>
    </location>
</feature>
<feature type="transmembrane region" description="Helical" evidence="1">
    <location>
        <begin position="95"/>
        <end position="120"/>
    </location>
</feature>
<dbReference type="Proteomes" id="UP000782880">
    <property type="component" value="Unassembled WGS sequence"/>
</dbReference>
<reference evidence="2" key="1">
    <citation type="journal article" date="2021" name="PeerJ">
        <title>Extensive microbial diversity within the chicken gut microbiome revealed by metagenomics and culture.</title>
        <authorList>
            <person name="Gilroy R."/>
            <person name="Ravi A."/>
            <person name="Getino M."/>
            <person name="Pursley I."/>
            <person name="Horton D.L."/>
            <person name="Alikhan N.F."/>
            <person name="Baker D."/>
            <person name="Gharbi K."/>
            <person name="Hall N."/>
            <person name="Watson M."/>
            <person name="Adriaenssens E.M."/>
            <person name="Foster-Nyarko E."/>
            <person name="Jarju S."/>
            <person name="Secka A."/>
            <person name="Antonio M."/>
            <person name="Oren A."/>
            <person name="Chaudhuri R.R."/>
            <person name="La Ragione R."/>
            <person name="Hildebrand F."/>
            <person name="Pallen M.J."/>
        </authorList>
    </citation>
    <scope>NUCLEOTIDE SEQUENCE</scope>
    <source>
        <strain evidence="2">ChiBcec21-2208</strain>
    </source>
</reference>
<feature type="transmembrane region" description="Helical" evidence="1">
    <location>
        <begin position="166"/>
        <end position="189"/>
    </location>
</feature>
<keyword evidence="1" id="KW-0812">Transmembrane</keyword>
<evidence type="ECO:0000256" key="1">
    <source>
        <dbReference type="SAM" id="Phobius"/>
    </source>
</evidence>
<gene>
    <name evidence="2" type="ORF">K8V20_00790</name>
</gene>
<evidence type="ECO:0000313" key="2">
    <source>
        <dbReference type="EMBL" id="HJG27173.1"/>
    </source>
</evidence>
<comment type="caution">
    <text evidence="2">The sequence shown here is derived from an EMBL/GenBank/DDBJ whole genome shotgun (WGS) entry which is preliminary data.</text>
</comment>
<accession>A0A921IJZ1</accession>
<sequence>MRRLLWCELYKLRRTPFVVLVALAACLFPVPATLLSMQGGTDGSFQSLSFLLLAMLAGPLLLPVVGGCLGVLLFQRERDWETLKNLYTVPVRWSGLVAAKLCVVYLSCILFSVISLLAVAATTTLTGTPVTPFGSCLAAAALTGFFYASITLPVILLVLWLDRGPLVSVLLCVLWGVAQSIQMFGGLYVMSASAAGSAETVSLSSPILWTFPVLVFRWFPGFAATGQLVLPQKEAPFYLDTLPLLALCLLLMAVCGALMVRFGRRQEV</sequence>
<protein>
    <submittedName>
        <fullName evidence="2">ABC transporter permease</fullName>
    </submittedName>
</protein>
<organism evidence="2 3">
    <name type="scientific">Subdoligranulum variabile</name>
    <dbReference type="NCBI Taxonomy" id="214851"/>
    <lineage>
        <taxon>Bacteria</taxon>
        <taxon>Bacillati</taxon>
        <taxon>Bacillota</taxon>
        <taxon>Clostridia</taxon>
        <taxon>Eubacteriales</taxon>
        <taxon>Oscillospiraceae</taxon>
        <taxon>Subdoligranulum</taxon>
    </lineage>
</organism>
<evidence type="ECO:0000313" key="3">
    <source>
        <dbReference type="Proteomes" id="UP000782880"/>
    </source>
</evidence>
<feature type="transmembrane region" description="Helical" evidence="1">
    <location>
        <begin position="132"/>
        <end position="159"/>
    </location>
</feature>
<keyword evidence="1" id="KW-0472">Membrane</keyword>
<keyword evidence="1" id="KW-1133">Transmembrane helix</keyword>
<reference evidence="2" key="2">
    <citation type="submission" date="2021-09" db="EMBL/GenBank/DDBJ databases">
        <authorList>
            <person name="Gilroy R."/>
        </authorList>
    </citation>
    <scope>NUCLEOTIDE SEQUENCE</scope>
    <source>
        <strain evidence="2">ChiBcec21-2208</strain>
    </source>
</reference>
<name>A0A921IJZ1_9FIRM</name>
<dbReference type="EMBL" id="DYVE01000025">
    <property type="protein sequence ID" value="HJG27173.1"/>
    <property type="molecule type" value="Genomic_DNA"/>
</dbReference>
<dbReference type="PROSITE" id="PS51257">
    <property type="entry name" value="PROKAR_LIPOPROTEIN"/>
    <property type="match status" value="1"/>
</dbReference>